<sequence length="86" mass="8843">MGGDVAEVRSKVGAGQGTRWWRRIRRFVNDGGSRFAVVVVEGVMVDAARGKPQGGGIKLAVVGGDGADHPLGGGVKGEVRGEKATE</sequence>
<evidence type="ECO:0000313" key="2">
    <source>
        <dbReference type="Proteomes" id="UP000004750"/>
    </source>
</evidence>
<dbReference type="AlphaFoldDB" id="G9ZIA6"/>
<dbReference type="STRING" id="797473.HMPREF9080_02516"/>
<dbReference type="HOGENOM" id="CLU_2492154_0_0_6"/>
<dbReference type="Proteomes" id="UP000004750">
    <property type="component" value="Unassembled WGS sequence"/>
</dbReference>
<accession>G9ZIA6</accession>
<gene>
    <name evidence="1" type="ORF">HMPREF9080_02516</name>
</gene>
<organism evidence="1 2">
    <name type="scientific">Cardiobacterium valvarum F0432</name>
    <dbReference type="NCBI Taxonomy" id="797473"/>
    <lineage>
        <taxon>Bacteria</taxon>
        <taxon>Pseudomonadati</taxon>
        <taxon>Pseudomonadota</taxon>
        <taxon>Gammaproteobacteria</taxon>
        <taxon>Cardiobacteriales</taxon>
        <taxon>Cardiobacteriaceae</taxon>
        <taxon>Cardiobacterium</taxon>
    </lineage>
</organism>
<comment type="caution">
    <text evidence="1">The sequence shown here is derived from an EMBL/GenBank/DDBJ whole genome shotgun (WGS) entry which is preliminary data.</text>
</comment>
<reference evidence="1 2" key="1">
    <citation type="submission" date="2011-08" db="EMBL/GenBank/DDBJ databases">
        <authorList>
            <person name="Weinstock G."/>
            <person name="Sodergren E."/>
            <person name="Clifton S."/>
            <person name="Fulton L."/>
            <person name="Fulton B."/>
            <person name="Courtney L."/>
            <person name="Fronick C."/>
            <person name="Harrison M."/>
            <person name="Strong C."/>
            <person name="Farmer C."/>
            <person name="Delahaunty K."/>
            <person name="Markovic C."/>
            <person name="Hall O."/>
            <person name="Minx P."/>
            <person name="Tomlinson C."/>
            <person name="Mitreva M."/>
            <person name="Hou S."/>
            <person name="Chen J."/>
            <person name="Wollam A."/>
            <person name="Pepin K.H."/>
            <person name="Johnson M."/>
            <person name="Bhonagiri V."/>
            <person name="Zhang X."/>
            <person name="Suruliraj S."/>
            <person name="Warren W."/>
            <person name="Chinwalla A."/>
            <person name="Mardis E.R."/>
            <person name="Wilson R.K."/>
        </authorList>
    </citation>
    <scope>NUCLEOTIDE SEQUENCE [LARGE SCALE GENOMIC DNA]</scope>
    <source>
        <strain evidence="1 2">F0432</strain>
    </source>
</reference>
<dbReference type="EMBL" id="AGCM01000146">
    <property type="protein sequence ID" value="EHM52142.1"/>
    <property type="molecule type" value="Genomic_DNA"/>
</dbReference>
<protein>
    <submittedName>
        <fullName evidence="1">Uncharacterized protein</fullName>
    </submittedName>
</protein>
<evidence type="ECO:0000313" key="1">
    <source>
        <dbReference type="EMBL" id="EHM52142.1"/>
    </source>
</evidence>
<name>G9ZIA6_9GAMM</name>
<proteinExistence type="predicted"/>